<dbReference type="EMBL" id="HBUF01151829">
    <property type="protein sequence ID" value="CAG6648423.1"/>
    <property type="molecule type" value="Transcribed_RNA"/>
</dbReference>
<dbReference type="EMBL" id="HBUF01151830">
    <property type="protein sequence ID" value="CAG6648424.1"/>
    <property type="molecule type" value="Transcribed_RNA"/>
</dbReference>
<dbReference type="EMBL" id="HBUF01151832">
    <property type="protein sequence ID" value="CAG6648426.1"/>
    <property type="molecule type" value="Transcribed_RNA"/>
</dbReference>
<protein>
    <submittedName>
        <fullName evidence="2">Uncharacterized protein</fullName>
    </submittedName>
</protein>
<sequence>MSWLFSKLSGKSDNILVENQNHSPPEPESSYEVYPSLPTLPDQPTPRLPYNIQPTPTRPSNNYTSSSNVLPHTLDEMKVKFKFLYDSNMEDLEMNQILSLVNKTKQSSRNLDELISDIESVDFSLERSVISST</sequence>
<dbReference type="AlphaFoldDB" id="A0A8D8W829"/>
<evidence type="ECO:0000313" key="2">
    <source>
        <dbReference type="EMBL" id="CAG6648425.1"/>
    </source>
</evidence>
<dbReference type="EMBL" id="HBUF01151831">
    <property type="protein sequence ID" value="CAG6648425.1"/>
    <property type="molecule type" value="Transcribed_RNA"/>
</dbReference>
<dbReference type="EMBL" id="HBUF01512665">
    <property type="protein sequence ID" value="CAG6747067.1"/>
    <property type="molecule type" value="Transcribed_RNA"/>
</dbReference>
<dbReference type="EMBL" id="HBUF01512666">
    <property type="protein sequence ID" value="CAG6747068.1"/>
    <property type="molecule type" value="Transcribed_RNA"/>
</dbReference>
<name>A0A8D8W829_9HEMI</name>
<feature type="compositionally biased region" description="Polar residues" evidence="1">
    <location>
        <begin position="52"/>
        <end position="69"/>
    </location>
</feature>
<accession>A0A8D8W829</accession>
<organism evidence="2">
    <name type="scientific">Cacopsylla melanoneura</name>
    <dbReference type="NCBI Taxonomy" id="428564"/>
    <lineage>
        <taxon>Eukaryota</taxon>
        <taxon>Metazoa</taxon>
        <taxon>Ecdysozoa</taxon>
        <taxon>Arthropoda</taxon>
        <taxon>Hexapoda</taxon>
        <taxon>Insecta</taxon>
        <taxon>Pterygota</taxon>
        <taxon>Neoptera</taxon>
        <taxon>Paraneoptera</taxon>
        <taxon>Hemiptera</taxon>
        <taxon>Sternorrhyncha</taxon>
        <taxon>Psylloidea</taxon>
        <taxon>Psyllidae</taxon>
        <taxon>Psyllinae</taxon>
        <taxon>Cacopsylla</taxon>
    </lineage>
</organism>
<reference evidence="2" key="1">
    <citation type="submission" date="2021-05" db="EMBL/GenBank/DDBJ databases">
        <authorList>
            <person name="Alioto T."/>
            <person name="Alioto T."/>
            <person name="Gomez Garrido J."/>
        </authorList>
    </citation>
    <scope>NUCLEOTIDE SEQUENCE</scope>
</reference>
<proteinExistence type="predicted"/>
<evidence type="ECO:0000256" key="1">
    <source>
        <dbReference type="SAM" id="MobiDB-lite"/>
    </source>
</evidence>
<dbReference type="EMBL" id="HBUF01512664">
    <property type="protein sequence ID" value="CAG6747066.1"/>
    <property type="molecule type" value="Transcribed_RNA"/>
</dbReference>
<feature type="region of interest" description="Disordered" evidence="1">
    <location>
        <begin position="15"/>
        <end position="69"/>
    </location>
</feature>